<name>A0A3N5CY14_9SPHN</name>
<gene>
    <name evidence="1" type="ORF">EG799_07800</name>
</gene>
<dbReference type="Proteomes" id="UP000275232">
    <property type="component" value="Unassembled WGS sequence"/>
</dbReference>
<evidence type="ECO:0000313" key="1">
    <source>
        <dbReference type="EMBL" id="RPF71529.1"/>
    </source>
</evidence>
<protein>
    <recommendedName>
        <fullName evidence="3">Nucleotidyltransferase family protein</fullName>
    </recommendedName>
</protein>
<evidence type="ECO:0000313" key="2">
    <source>
        <dbReference type="Proteomes" id="UP000275232"/>
    </source>
</evidence>
<dbReference type="Gene3D" id="3.30.460.40">
    <property type="match status" value="1"/>
</dbReference>
<keyword evidence="2" id="KW-1185">Reference proteome</keyword>
<dbReference type="OrthoDB" id="184671at2"/>
<reference evidence="1 2" key="1">
    <citation type="submission" date="2018-11" db="EMBL/GenBank/DDBJ databases">
        <title>Erythrobacter spongiae sp. nov., isolated from a marine sponge.</title>
        <authorList>
            <person name="Zhuang L."/>
            <person name="Luo L."/>
        </authorList>
    </citation>
    <scope>NUCLEOTIDE SEQUENCE [LARGE SCALE GENOMIC DNA]</scope>
    <source>
        <strain evidence="1 2">HN-E23</strain>
    </source>
</reference>
<sequence>MRNFPYARKALLHRITAGYGQPSADVAGGRRGHCQAWQALAHLRRMPSTSSIDAFLASALRGDDPAWPGDWLAEMAARVADRIAFHGIDYALFSRADMRPGWPKALLQGLRRGAMDRVFWEEMHVRALLRVLGGLRQASVESVLLKGTALAYGIYPDPAARGRGDTDLLVRETDVKAAREVLKSAGFVRANEPFGLYFQEMWVQARDDGQDHIVDLHWRPVDSPVLQQALCAEDCFADTCEVQGLGQGANMPDRVSLFLHGALNQAWHARFGYSMGATKVFGGERLVWACDTHLLVSAFEARDWGNLAERALAGGSAPVCIAALEWARTALGTEVPGDVFERLATAETDTPVMRYLHSESNQARFVADLRETPGVREKGRLLAGALFPPAWHLRQLYPDDADSPLAFLHMRRLSRNFTRSGRLLRR</sequence>
<accession>A0A3N5CY14</accession>
<evidence type="ECO:0008006" key="3">
    <source>
        <dbReference type="Google" id="ProtNLM"/>
    </source>
</evidence>
<proteinExistence type="predicted"/>
<organism evidence="1 2">
    <name type="scientific">Aurantiacibacter spongiae</name>
    <dbReference type="NCBI Taxonomy" id="2488860"/>
    <lineage>
        <taxon>Bacteria</taxon>
        <taxon>Pseudomonadati</taxon>
        <taxon>Pseudomonadota</taxon>
        <taxon>Alphaproteobacteria</taxon>
        <taxon>Sphingomonadales</taxon>
        <taxon>Erythrobacteraceae</taxon>
        <taxon>Aurantiacibacter</taxon>
    </lineage>
</organism>
<dbReference type="Pfam" id="PF14907">
    <property type="entry name" value="NTP_transf_5"/>
    <property type="match status" value="1"/>
</dbReference>
<dbReference type="InterPro" id="IPR039498">
    <property type="entry name" value="NTP_transf_5"/>
</dbReference>
<dbReference type="EMBL" id="RPFZ01000001">
    <property type="protein sequence ID" value="RPF71529.1"/>
    <property type="molecule type" value="Genomic_DNA"/>
</dbReference>
<comment type="caution">
    <text evidence="1">The sequence shown here is derived from an EMBL/GenBank/DDBJ whole genome shotgun (WGS) entry which is preliminary data.</text>
</comment>
<dbReference type="AlphaFoldDB" id="A0A3N5CY14"/>
<dbReference type="RefSeq" id="WP_158611039.1">
    <property type="nucleotide sequence ID" value="NZ_RPFZ01000001.1"/>
</dbReference>